<keyword evidence="9 11" id="KW-0472">Membrane</keyword>
<keyword evidence="6" id="KW-1003">Cell membrane</keyword>
<gene>
    <name evidence="13" type="ORF">FC69_GL001242</name>
</gene>
<keyword evidence="5" id="KW-0813">Transport</keyword>
<proteinExistence type="inferred from homology"/>
<protein>
    <recommendedName>
        <fullName evidence="4">Putative hemin transport system permease protein HrtB</fullName>
    </recommendedName>
</protein>
<comment type="similarity">
    <text evidence="2">Belongs to the ABC-4 integral membrane protein family. HrtB subfamily.</text>
</comment>
<name>A0A0R1RUT8_9LACO</name>
<evidence type="ECO:0000256" key="5">
    <source>
        <dbReference type="ARBA" id="ARBA00022448"/>
    </source>
</evidence>
<dbReference type="AlphaFoldDB" id="A0A0R1RUT8"/>
<feature type="transmembrane region" description="Helical" evidence="11">
    <location>
        <begin position="275"/>
        <end position="305"/>
    </location>
</feature>
<comment type="subunit">
    <text evidence="3">The complex is composed of two ATP-binding proteins (HrtA), two transmembrane proteins (HrtB) and a solute-binding protein.</text>
</comment>
<keyword evidence="8 11" id="KW-1133">Transmembrane helix</keyword>
<evidence type="ECO:0000256" key="10">
    <source>
        <dbReference type="ARBA" id="ARBA00024973"/>
    </source>
</evidence>
<evidence type="ECO:0000256" key="8">
    <source>
        <dbReference type="ARBA" id="ARBA00022989"/>
    </source>
</evidence>
<dbReference type="PATRIC" id="fig|1423747.3.peg.1268"/>
<evidence type="ECO:0000259" key="12">
    <source>
        <dbReference type="Pfam" id="PF02687"/>
    </source>
</evidence>
<evidence type="ECO:0000256" key="9">
    <source>
        <dbReference type="ARBA" id="ARBA00023136"/>
    </source>
</evidence>
<reference evidence="13 14" key="1">
    <citation type="journal article" date="2015" name="Genome Announc.">
        <title>Expanding the biotechnology potential of lactobacilli through comparative genomics of 213 strains and associated genera.</title>
        <authorList>
            <person name="Sun Z."/>
            <person name="Harris H.M."/>
            <person name="McCann A."/>
            <person name="Guo C."/>
            <person name="Argimon S."/>
            <person name="Zhang W."/>
            <person name="Yang X."/>
            <person name="Jeffery I.B."/>
            <person name="Cooney J.C."/>
            <person name="Kagawa T.F."/>
            <person name="Liu W."/>
            <person name="Song Y."/>
            <person name="Salvetti E."/>
            <person name="Wrobel A."/>
            <person name="Rasinkangas P."/>
            <person name="Parkhill J."/>
            <person name="Rea M.C."/>
            <person name="O'Sullivan O."/>
            <person name="Ritari J."/>
            <person name="Douillard F.P."/>
            <person name="Paul Ross R."/>
            <person name="Yang R."/>
            <person name="Briner A.E."/>
            <person name="Felis G.E."/>
            <person name="de Vos W.M."/>
            <person name="Barrangou R."/>
            <person name="Klaenhammer T.R."/>
            <person name="Caufield P.W."/>
            <person name="Cui Y."/>
            <person name="Zhang H."/>
            <person name="O'Toole P.W."/>
        </authorList>
    </citation>
    <scope>NUCLEOTIDE SEQUENCE [LARGE SCALE GENOMIC DNA]</scope>
    <source>
        <strain evidence="13 14">DSM 14340</strain>
    </source>
</reference>
<dbReference type="PANTHER" id="PTHR43738">
    <property type="entry name" value="ABC TRANSPORTER, MEMBRANE PROTEIN"/>
    <property type="match status" value="1"/>
</dbReference>
<evidence type="ECO:0000256" key="4">
    <source>
        <dbReference type="ARBA" id="ARBA00016962"/>
    </source>
</evidence>
<dbReference type="eggNOG" id="COG0577">
    <property type="taxonomic scope" value="Bacteria"/>
</dbReference>
<dbReference type="OrthoDB" id="384327at2"/>
<dbReference type="InterPro" id="IPR051125">
    <property type="entry name" value="ABC-4/HrtB_transporter"/>
</dbReference>
<evidence type="ECO:0000256" key="11">
    <source>
        <dbReference type="SAM" id="Phobius"/>
    </source>
</evidence>
<feature type="transmembrane region" description="Helical" evidence="11">
    <location>
        <begin position="317"/>
        <end position="339"/>
    </location>
</feature>
<dbReference type="InterPro" id="IPR003838">
    <property type="entry name" value="ABC3_permease_C"/>
</dbReference>
<evidence type="ECO:0000256" key="1">
    <source>
        <dbReference type="ARBA" id="ARBA00004651"/>
    </source>
</evidence>
<evidence type="ECO:0000313" key="13">
    <source>
        <dbReference type="EMBL" id="KRL60806.1"/>
    </source>
</evidence>
<dbReference type="GO" id="GO:0005886">
    <property type="term" value="C:plasma membrane"/>
    <property type="evidence" value="ECO:0007669"/>
    <property type="project" value="UniProtKB-SubCell"/>
</dbReference>
<organism evidence="13 14">
    <name type="scientific">Latilactobacillus fuchuensis DSM 14340 = JCM 11249</name>
    <dbReference type="NCBI Taxonomy" id="1423747"/>
    <lineage>
        <taxon>Bacteria</taxon>
        <taxon>Bacillati</taxon>
        <taxon>Bacillota</taxon>
        <taxon>Bacilli</taxon>
        <taxon>Lactobacillales</taxon>
        <taxon>Lactobacillaceae</taxon>
        <taxon>Latilactobacillus</taxon>
    </lineage>
</organism>
<evidence type="ECO:0000256" key="7">
    <source>
        <dbReference type="ARBA" id="ARBA00022692"/>
    </source>
</evidence>
<sequence length="354" mass="38603">MFLTLKELRYSKFKFSALAFIIFLIVFLVLFITGLANGLANDSGSALKNTTAKTFILQKDADARLNRSNLTEQDWQRLTTKTSDTRLSVNQATIQQTAHQKAKTDIAYFVVDANSFLAPTITSGHQLTNQKTNQVVVSRKLQTDGYQKGDWFKDTTSGHRFQIAGFTTATAYSHSPVIYLNAQQGLLINPSTKTQFNAVVSDHTKSTTSGYQTLTTKQVISAIPGYSAEQSSLYLMIGFLYVISLFVLAIFFYIMTLQKKADFGVLKALGAQNRYLVNHLLTEIGLLALIAILIADGAIIGISLIMPTSMPFSLTPVVIGGTSAIFLVVAVLSALLSLIQVTRIDPISAIGGHA</sequence>
<dbReference type="Proteomes" id="UP000051264">
    <property type="component" value="Unassembled WGS sequence"/>
</dbReference>
<evidence type="ECO:0000256" key="3">
    <source>
        <dbReference type="ARBA" id="ARBA00011131"/>
    </source>
</evidence>
<feature type="domain" description="ABC3 transporter permease C-terminal" evidence="12">
    <location>
        <begin position="235"/>
        <end position="346"/>
    </location>
</feature>
<keyword evidence="7 11" id="KW-0812">Transmembrane</keyword>
<comment type="subcellular location">
    <subcellularLocation>
        <location evidence="1">Cell membrane</location>
        <topology evidence="1">Multi-pass membrane protein</topology>
    </subcellularLocation>
</comment>
<dbReference type="EMBL" id="AZEX01000035">
    <property type="protein sequence ID" value="KRL60806.1"/>
    <property type="molecule type" value="Genomic_DNA"/>
</dbReference>
<accession>A0A0R1RUT8</accession>
<dbReference type="Pfam" id="PF02687">
    <property type="entry name" value="FtsX"/>
    <property type="match status" value="1"/>
</dbReference>
<comment type="function">
    <text evidence="10">Part of the ABC transporter complex hrt involved in hemin import. Responsible for the translocation of the substrate across the membrane.</text>
</comment>
<feature type="transmembrane region" description="Helical" evidence="11">
    <location>
        <begin position="233"/>
        <end position="254"/>
    </location>
</feature>
<dbReference type="STRING" id="1423747.FC69_GL001242"/>
<evidence type="ECO:0000256" key="2">
    <source>
        <dbReference type="ARBA" id="ARBA00008697"/>
    </source>
</evidence>
<evidence type="ECO:0000313" key="14">
    <source>
        <dbReference type="Proteomes" id="UP000051264"/>
    </source>
</evidence>
<dbReference type="PANTHER" id="PTHR43738:SF1">
    <property type="entry name" value="HEMIN TRANSPORT SYSTEM PERMEASE PROTEIN HRTB-RELATED"/>
    <property type="match status" value="1"/>
</dbReference>
<evidence type="ECO:0000256" key="6">
    <source>
        <dbReference type="ARBA" id="ARBA00022475"/>
    </source>
</evidence>
<dbReference type="RefSeq" id="WP_025082933.1">
    <property type="nucleotide sequence ID" value="NZ_AZEX01000035.1"/>
</dbReference>
<comment type="caution">
    <text evidence="13">The sequence shown here is derived from an EMBL/GenBank/DDBJ whole genome shotgun (WGS) entry which is preliminary data.</text>
</comment>